<gene>
    <name evidence="1" type="ORF">ACFFGS_08630</name>
</gene>
<evidence type="ECO:0000313" key="2">
    <source>
        <dbReference type="Proteomes" id="UP001589855"/>
    </source>
</evidence>
<protein>
    <recommendedName>
        <fullName evidence="3">WxL domain-containing protein</fullName>
    </recommendedName>
</protein>
<proteinExistence type="predicted"/>
<comment type="caution">
    <text evidence="1">The sequence shown here is derived from an EMBL/GenBank/DDBJ whole genome shotgun (WGS) entry which is preliminary data.</text>
</comment>
<reference evidence="1 2" key="1">
    <citation type="submission" date="2024-09" db="EMBL/GenBank/DDBJ databases">
        <authorList>
            <person name="Sun Q."/>
            <person name="Mori K."/>
        </authorList>
    </citation>
    <scope>NUCLEOTIDE SEQUENCE [LARGE SCALE GENOMIC DNA]</scope>
    <source>
        <strain evidence="1 2">TBRC 4575</strain>
    </source>
</reference>
<organism evidence="1 2">
    <name type="scientific">Lactiplantibacillus plajomi</name>
    <dbReference type="NCBI Taxonomy" id="1457217"/>
    <lineage>
        <taxon>Bacteria</taxon>
        <taxon>Bacillati</taxon>
        <taxon>Bacillota</taxon>
        <taxon>Bacilli</taxon>
        <taxon>Lactobacillales</taxon>
        <taxon>Lactobacillaceae</taxon>
        <taxon>Lactiplantibacillus</taxon>
    </lineage>
</organism>
<evidence type="ECO:0008006" key="3">
    <source>
        <dbReference type="Google" id="ProtNLM"/>
    </source>
</evidence>
<accession>A0ABV6K3Y8</accession>
<dbReference type="Proteomes" id="UP001589855">
    <property type="component" value="Unassembled WGS sequence"/>
</dbReference>
<name>A0ABV6K3Y8_9LACO</name>
<dbReference type="Gene3D" id="2.60.40.10">
    <property type="entry name" value="Immunoglobulins"/>
    <property type="match status" value="1"/>
</dbReference>
<dbReference type="InterPro" id="IPR013783">
    <property type="entry name" value="Ig-like_fold"/>
</dbReference>
<sequence length="365" mass="39191">MDIGNNGNGSEKTVNVKINPKTDFPIYVGFRIILNENDPEGYTYQMWKFERPGLPQPTLDPVHTVDTSLKGTGTAGNSVTATVNGETQTATVAADGRYQLTFAQPISTNNQTVLVTEMENSNADVFTGEHASVTGEVLALPTVSPTTATIEYTADDLNNLEGKSQQEVVNWIAQKANLKATGADNLVFMTESVDALQILKVAQKTGSTQFKIYAQTKEGQKSSAATVIAKYAGGILAFGAVPEQVDFGTFELPRLQSQKHWLANSSQLVVRDTRTGAKHWQLSAKLIKSAVNGQSFKGQLCYQDAEHPLSDAASLIKAGQGIGDEIVRLDGAQGLYLNVQPHNLAGTYAGEIEWTLQDVPGQNGG</sequence>
<keyword evidence="2" id="KW-1185">Reference proteome</keyword>
<dbReference type="EMBL" id="JBHLUK010000068">
    <property type="protein sequence ID" value="MFC0424181.1"/>
    <property type="molecule type" value="Genomic_DNA"/>
</dbReference>
<evidence type="ECO:0000313" key="1">
    <source>
        <dbReference type="EMBL" id="MFC0424181.1"/>
    </source>
</evidence>